<dbReference type="EMBL" id="QUQO01000001">
    <property type="protein sequence ID" value="RFB04821.1"/>
    <property type="molecule type" value="Genomic_DNA"/>
</dbReference>
<evidence type="ECO:0000313" key="2">
    <source>
        <dbReference type="EMBL" id="RFB04821.1"/>
    </source>
</evidence>
<accession>A0A371RH96</accession>
<evidence type="ECO:0000313" key="3">
    <source>
        <dbReference type="Proteomes" id="UP000264589"/>
    </source>
</evidence>
<keyword evidence="3" id="KW-1185">Reference proteome</keyword>
<dbReference type="RefSeq" id="WP_116391454.1">
    <property type="nucleotide sequence ID" value="NZ_QUQO01000001.1"/>
</dbReference>
<dbReference type="GO" id="GO:0016790">
    <property type="term" value="F:thiolester hydrolase activity"/>
    <property type="evidence" value="ECO:0007669"/>
    <property type="project" value="UniProtKB-ARBA"/>
</dbReference>
<sequence>MVTKPPTLEELTAYRDRFMAGFPTPTSAQFLGFDVVEIDVEAGTATIDFLATDRMLNPAQKVQGGILTAMMDDTMGPLMHIMSAGRMMPSTTDIHTQFHRPGLPGPMRCTARITRMGATLCTSSAELFNDKGKLLASAIQTAMMLPFSPPQK</sequence>
<dbReference type="InterPro" id="IPR049450">
    <property type="entry name" value="ACOT8-like_C"/>
</dbReference>
<dbReference type="InterPro" id="IPR003736">
    <property type="entry name" value="PAAI_dom"/>
</dbReference>
<dbReference type="OrthoDB" id="9813282at2"/>
<dbReference type="NCBIfam" id="TIGR00369">
    <property type="entry name" value="unchar_dom_1"/>
    <property type="match status" value="1"/>
</dbReference>
<dbReference type="InParanoid" id="A0A371RH96"/>
<evidence type="ECO:0000259" key="1">
    <source>
        <dbReference type="Pfam" id="PF20789"/>
    </source>
</evidence>
<dbReference type="Proteomes" id="UP000264589">
    <property type="component" value="Unassembled WGS sequence"/>
</dbReference>
<dbReference type="AlphaFoldDB" id="A0A371RH96"/>
<comment type="caution">
    <text evidence="2">The sequence shown here is derived from an EMBL/GenBank/DDBJ whole genome shotgun (WGS) entry which is preliminary data.</text>
</comment>
<reference evidence="2 3" key="1">
    <citation type="submission" date="2018-08" db="EMBL/GenBank/DDBJ databases">
        <title>Parvularcula sp. SM1705, isolated from surface water of the South Sea China.</title>
        <authorList>
            <person name="Sun L."/>
        </authorList>
    </citation>
    <scope>NUCLEOTIDE SEQUENCE [LARGE SCALE GENOMIC DNA]</scope>
    <source>
        <strain evidence="2 3">SM1705</strain>
    </source>
</reference>
<dbReference type="SUPFAM" id="SSF54637">
    <property type="entry name" value="Thioesterase/thiol ester dehydrase-isomerase"/>
    <property type="match status" value="1"/>
</dbReference>
<protein>
    <submittedName>
        <fullName evidence="2">PaaI family thioesterase</fullName>
    </submittedName>
</protein>
<organism evidence="2 3">
    <name type="scientific">Parvularcula marina</name>
    <dbReference type="NCBI Taxonomy" id="2292771"/>
    <lineage>
        <taxon>Bacteria</taxon>
        <taxon>Pseudomonadati</taxon>
        <taxon>Pseudomonadota</taxon>
        <taxon>Alphaproteobacteria</taxon>
        <taxon>Parvularculales</taxon>
        <taxon>Parvularculaceae</taxon>
        <taxon>Parvularcula</taxon>
    </lineage>
</organism>
<dbReference type="InterPro" id="IPR029069">
    <property type="entry name" value="HotDog_dom_sf"/>
</dbReference>
<dbReference type="Gene3D" id="3.10.129.10">
    <property type="entry name" value="Hotdog Thioesterase"/>
    <property type="match status" value="1"/>
</dbReference>
<feature type="domain" description="Acyl-CoA thioesterase-like C-terminal" evidence="1">
    <location>
        <begin position="45"/>
        <end position="144"/>
    </location>
</feature>
<proteinExistence type="predicted"/>
<gene>
    <name evidence="2" type="ORF">DX908_05720</name>
</gene>
<name>A0A371RH96_9PROT</name>
<dbReference type="CDD" id="cd03443">
    <property type="entry name" value="PaaI_thioesterase"/>
    <property type="match status" value="1"/>
</dbReference>
<dbReference type="Pfam" id="PF20789">
    <property type="entry name" value="4HBT_3C"/>
    <property type="match status" value="1"/>
</dbReference>